<accession>A0AAV5CIQ3</accession>
<evidence type="ECO:0000256" key="1">
    <source>
        <dbReference type="SAM" id="MobiDB-lite"/>
    </source>
</evidence>
<reference evidence="2" key="1">
    <citation type="journal article" date="2018" name="DNA Res.">
        <title>Multiple hybrid de novo genome assembly of finger millet, an orphan allotetraploid crop.</title>
        <authorList>
            <person name="Hatakeyama M."/>
            <person name="Aluri S."/>
            <person name="Balachadran M.T."/>
            <person name="Sivarajan S.R."/>
            <person name="Patrignani A."/>
            <person name="Gruter S."/>
            <person name="Poveda L."/>
            <person name="Shimizu-Inatsugi R."/>
            <person name="Baeten J."/>
            <person name="Francoijs K.J."/>
            <person name="Nataraja K.N."/>
            <person name="Reddy Y.A.N."/>
            <person name="Phadnis S."/>
            <person name="Ravikumar R.L."/>
            <person name="Schlapbach R."/>
            <person name="Sreeman S.M."/>
            <person name="Shimizu K.K."/>
        </authorList>
    </citation>
    <scope>NUCLEOTIDE SEQUENCE</scope>
</reference>
<dbReference type="EMBL" id="BQKI01000007">
    <property type="protein sequence ID" value="GJM97921.1"/>
    <property type="molecule type" value="Genomic_DNA"/>
</dbReference>
<reference evidence="2" key="2">
    <citation type="submission" date="2021-12" db="EMBL/GenBank/DDBJ databases">
        <title>Resequencing data analysis of finger millet.</title>
        <authorList>
            <person name="Hatakeyama M."/>
            <person name="Aluri S."/>
            <person name="Balachadran M.T."/>
            <person name="Sivarajan S.R."/>
            <person name="Poveda L."/>
            <person name="Shimizu-Inatsugi R."/>
            <person name="Schlapbach R."/>
            <person name="Sreeman S.M."/>
            <person name="Shimizu K.K."/>
        </authorList>
    </citation>
    <scope>NUCLEOTIDE SEQUENCE</scope>
</reference>
<organism evidence="2 3">
    <name type="scientific">Eleusine coracana subsp. coracana</name>
    <dbReference type="NCBI Taxonomy" id="191504"/>
    <lineage>
        <taxon>Eukaryota</taxon>
        <taxon>Viridiplantae</taxon>
        <taxon>Streptophyta</taxon>
        <taxon>Embryophyta</taxon>
        <taxon>Tracheophyta</taxon>
        <taxon>Spermatophyta</taxon>
        <taxon>Magnoliopsida</taxon>
        <taxon>Liliopsida</taxon>
        <taxon>Poales</taxon>
        <taxon>Poaceae</taxon>
        <taxon>PACMAD clade</taxon>
        <taxon>Chloridoideae</taxon>
        <taxon>Cynodonteae</taxon>
        <taxon>Eleusininae</taxon>
        <taxon>Eleusine</taxon>
    </lineage>
</organism>
<evidence type="ECO:0008006" key="4">
    <source>
        <dbReference type="Google" id="ProtNLM"/>
    </source>
</evidence>
<gene>
    <name evidence="2" type="primary">ga14884</name>
    <name evidence="2" type="ORF">PR202_ga14884</name>
</gene>
<dbReference type="Gene3D" id="1.10.510.10">
    <property type="entry name" value="Transferase(Phosphotransferase) domain 1"/>
    <property type="match status" value="1"/>
</dbReference>
<dbReference type="Proteomes" id="UP001054889">
    <property type="component" value="Unassembled WGS sequence"/>
</dbReference>
<comment type="caution">
    <text evidence="2">The sequence shown here is derived from an EMBL/GenBank/DDBJ whole genome shotgun (WGS) entry which is preliminary data.</text>
</comment>
<sequence>MRFELSPAIRQASPRCLALAASCLPPDLCRRSTAVCASVCGYGDGAKTMLYSAAAAAASDLRCSRAALVLGYFSNLHHGPKNPVRHGGRHRGLRTWRTPSTRGQLMSIHFTPYGASNLFCESPGLDWHKRYKIIMGICCGLHYLHEQWDTRGTWHQNTLAKTSEATLKRKCSEVDLQCTEMRLAKRPATTLEFTDRLNEPMTVQGMRYRVGRTVDHSTGMEEPRRGQSQVSSGLPQAPLDSTRGPSLVCGADPKGLRDLGRLFVLFSGLLQMRFITQRHDEQEALGLLFWHLGAMLLILSLAAEQYPKQAAAGVAVVRALRNHLFRVF</sequence>
<evidence type="ECO:0000313" key="2">
    <source>
        <dbReference type="EMBL" id="GJM97921.1"/>
    </source>
</evidence>
<keyword evidence="3" id="KW-1185">Reference proteome</keyword>
<name>A0AAV5CIQ3_ELECO</name>
<dbReference type="AlphaFoldDB" id="A0AAV5CIQ3"/>
<feature type="region of interest" description="Disordered" evidence="1">
    <location>
        <begin position="217"/>
        <end position="245"/>
    </location>
</feature>
<proteinExistence type="predicted"/>
<protein>
    <recommendedName>
        <fullName evidence="4">Protein kinase domain-containing protein</fullName>
    </recommendedName>
</protein>
<evidence type="ECO:0000313" key="3">
    <source>
        <dbReference type="Proteomes" id="UP001054889"/>
    </source>
</evidence>